<feature type="compositionally biased region" description="Polar residues" evidence="2">
    <location>
        <begin position="1260"/>
        <end position="1289"/>
    </location>
</feature>
<dbReference type="Proteomes" id="UP000009168">
    <property type="component" value="Unassembled WGS sequence"/>
</dbReference>
<accession>I7MDR2</accession>
<feature type="coiled-coil region" evidence="1">
    <location>
        <begin position="197"/>
        <end position="259"/>
    </location>
</feature>
<feature type="compositionally biased region" description="Low complexity" evidence="2">
    <location>
        <begin position="850"/>
        <end position="866"/>
    </location>
</feature>
<protein>
    <submittedName>
        <fullName evidence="3">Uncharacterized protein</fullName>
    </submittedName>
</protein>
<feature type="compositionally biased region" description="Low complexity" evidence="2">
    <location>
        <begin position="1290"/>
        <end position="1310"/>
    </location>
</feature>
<feature type="compositionally biased region" description="Basic and acidic residues" evidence="2">
    <location>
        <begin position="877"/>
        <end position="886"/>
    </location>
</feature>
<organism evidence="3 4">
    <name type="scientific">Tetrahymena thermophila (strain SB210)</name>
    <dbReference type="NCBI Taxonomy" id="312017"/>
    <lineage>
        <taxon>Eukaryota</taxon>
        <taxon>Sar</taxon>
        <taxon>Alveolata</taxon>
        <taxon>Ciliophora</taxon>
        <taxon>Intramacronucleata</taxon>
        <taxon>Oligohymenophorea</taxon>
        <taxon>Hymenostomatida</taxon>
        <taxon>Tetrahymenina</taxon>
        <taxon>Tetrahymenidae</taxon>
        <taxon>Tetrahymena</taxon>
    </lineage>
</organism>
<feature type="coiled-coil region" evidence="1">
    <location>
        <begin position="548"/>
        <end position="604"/>
    </location>
</feature>
<keyword evidence="1" id="KW-0175">Coiled coil</keyword>
<feature type="compositionally biased region" description="Low complexity" evidence="2">
    <location>
        <begin position="1101"/>
        <end position="1115"/>
    </location>
</feature>
<feature type="compositionally biased region" description="Polar residues" evidence="2">
    <location>
        <begin position="683"/>
        <end position="699"/>
    </location>
</feature>
<feature type="compositionally biased region" description="Low complexity" evidence="2">
    <location>
        <begin position="1009"/>
        <end position="1025"/>
    </location>
</feature>
<feature type="compositionally biased region" description="Basic and acidic residues" evidence="2">
    <location>
        <begin position="1243"/>
        <end position="1259"/>
    </location>
</feature>
<evidence type="ECO:0000256" key="1">
    <source>
        <dbReference type="SAM" id="Coils"/>
    </source>
</evidence>
<dbReference type="STRING" id="312017.I7MDR2"/>
<dbReference type="GeneID" id="7827468"/>
<dbReference type="KEGG" id="tet:TTHERM_00141020"/>
<feature type="compositionally biased region" description="Basic and acidic residues" evidence="2">
    <location>
        <begin position="525"/>
        <end position="543"/>
    </location>
</feature>
<feature type="region of interest" description="Disordered" evidence="2">
    <location>
        <begin position="1242"/>
        <end position="1310"/>
    </location>
</feature>
<dbReference type="EMBL" id="GG662793">
    <property type="protein sequence ID" value="EAR90794.2"/>
    <property type="molecule type" value="Genomic_DNA"/>
</dbReference>
<feature type="region of interest" description="Disordered" evidence="2">
    <location>
        <begin position="947"/>
        <end position="1035"/>
    </location>
</feature>
<feature type="region of interest" description="Disordered" evidence="2">
    <location>
        <begin position="281"/>
        <end position="313"/>
    </location>
</feature>
<feature type="region of interest" description="Disordered" evidence="2">
    <location>
        <begin position="658"/>
        <end position="699"/>
    </location>
</feature>
<feature type="compositionally biased region" description="Basic and acidic residues" evidence="2">
    <location>
        <begin position="289"/>
        <end position="313"/>
    </location>
</feature>
<feature type="region of interest" description="Disordered" evidence="2">
    <location>
        <begin position="760"/>
        <end position="779"/>
    </location>
</feature>
<dbReference type="RefSeq" id="XP_001011039.2">
    <property type="nucleotide sequence ID" value="XM_001011039.2"/>
</dbReference>
<feature type="region of interest" description="Disordered" evidence="2">
    <location>
        <begin position="1101"/>
        <end position="1137"/>
    </location>
</feature>
<evidence type="ECO:0000256" key="2">
    <source>
        <dbReference type="SAM" id="MobiDB-lite"/>
    </source>
</evidence>
<reference evidence="4" key="1">
    <citation type="journal article" date="2006" name="PLoS Biol.">
        <title>Macronuclear genome sequence of the ciliate Tetrahymena thermophila, a model eukaryote.</title>
        <authorList>
            <person name="Eisen J.A."/>
            <person name="Coyne R.S."/>
            <person name="Wu M."/>
            <person name="Wu D."/>
            <person name="Thiagarajan M."/>
            <person name="Wortman J.R."/>
            <person name="Badger J.H."/>
            <person name="Ren Q."/>
            <person name="Amedeo P."/>
            <person name="Jones K.M."/>
            <person name="Tallon L.J."/>
            <person name="Delcher A.L."/>
            <person name="Salzberg S.L."/>
            <person name="Silva J.C."/>
            <person name="Haas B.J."/>
            <person name="Majoros W.H."/>
            <person name="Farzad M."/>
            <person name="Carlton J.M."/>
            <person name="Smith R.K. Jr."/>
            <person name="Garg J."/>
            <person name="Pearlman R.E."/>
            <person name="Karrer K.M."/>
            <person name="Sun L."/>
            <person name="Manning G."/>
            <person name="Elde N.C."/>
            <person name="Turkewitz A.P."/>
            <person name="Asai D.J."/>
            <person name="Wilkes D.E."/>
            <person name="Wang Y."/>
            <person name="Cai H."/>
            <person name="Collins K."/>
            <person name="Stewart B.A."/>
            <person name="Lee S.R."/>
            <person name="Wilamowska K."/>
            <person name="Weinberg Z."/>
            <person name="Ruzzo W.L."/>
            <person name="Wloga D."/>
            <person name="Gaertig J."/>
            <person name="Frankel J."/>
            <person name="Tsao C.-C."/>
            <person name="Gorovsky M.A."/>
            <person name="Keeling P.J."/>
            <person name="Waller R.F."/>
            <person name="Patron N.J."/>
            <person name="Cherry J.M."/>
            <person name="Stover N.A."/>
            <person name="Krieger C.J."/>
            <person name="del Toro C."/>
            <person name="Ryder H.F."/>
            <person name="Williamson S.C."/>
            <person name="Barbeau R.A."/>
            <person name="Hamilton E.P."/>
            <person name="Orias E."/>
        </authorList>
    </citation>
    <scope>NUCLEOTIDE SEQUENCE [LARGE SCALE GENOMIC DNA]</scope>
    <source>
        <strain evidence="4">SB210</strain>
    </source>
</reference>
<feature type="compositionally biased region" description="Basic and acidic residues" evidence="2">
    <location>
        <begin position="997"/>
        <end position="1008"/>
    </location>
</feature>
<keyword evidence="4" id="KW-1185">Reference proteome</keyword>
<evidence type="ECO:0000313" key="4">
    <source>
        <dbReference type="Proteomes" id="UP000009168"/>
    </source>
</evidence>
<sequence length="1705" mass="198948">MDDLNKQYVKRLSKYFIKEKNRQLQNSLMLFMIMQNSPECQEQVLTPQSSAYEIDQYFNSKSQMTELIKKIDLTLQDQYFQKNYPQSFSSQSSISSDFKSESNPISKVKKLGQKEEKQILQVENLIQKNEKPDSNNEQKKIDLEQSNDKRKFIEICDQENIEEIIYKKVKSDWMNPQNNSEMLQQLSNNDGDICKSNQESISSLQQENLDCKQLQNESQPIQKQGEGSIILSLAKVKEKEQEENQKESTVDALQAINNEQNFSLKSSQEKINQKFVDTHQGQNIQEQVKPQEDKADVTDSQKDYVENKKDELDSKNVEIDSKKDEMETERDDVKIKQDNIESKNDQTNASNLSKEICTVQDQNNDDNISLRQQAQEINQIIILNSDQKDLENNVEQSQIVNEKFDTCQLVENKQVNEEQEQAAIQSQVIEQEEKEENIQKNEIEIQCDKGQTEDKINIQSINQVENQMNSSIEKNNEGFDKNLAQQEQDNLKDLLIEDSQTNIEFVKQLKNDREEESQTIVLKNDFQRDDQNSTDQIKQDKDLIPNQIDSLKNNCDSKQLENSEMQVENQENQSNSVKNRAIQGEEEQMEIEQENCNNKDMNQNEKKQVCIEISDGANEDECANTNQILNDQNGQHLPEKQEVEIQENKQNVQQLKEFEVQEKSQKPKDIIQLEDDDNDENTKNSTIQLAQGNKQENKTSQIINEAEEIDSTEIDPQEIINLYSLEFFTRKQKYLQDILEKKQEDQKNQQDTQSYQNTYLKQNNHATYKQGDQKSQALRKQKEDIKWGIETKSANIKNDDIQKYIQPSQNSNIAQTSQQPSESAKSSIQKSKLVQSEINSAQKDQAFPTNRQNSKSLSLQQNSQQDKLSKPNTQQKQEQKIKESKTKNNSNQKKAQPIENKQSVEQQKQEQAKQQQQQLEQQIQNQKMMEQRVKQFSQNVSLINIQDSRKNVPKNAPQQQKQVDIIDLESSDDEQKQKGGKDPYITIDSDGKLPQQKHQEIEIRKMDKTNNNNNQNSSSIEITQNPQNKFKQGSDIQQEKNIIMKQQTIDLEDDSDVQETSNRQQFLIQQQNQSKRQQQHIDLQYQHPQLLIQQQINNQQQQKYKKQQTPQQIQQVSISDDEDSNNRQFNQQKQPRVPYNMHHQSHLFPEGSIISYQFQPLPQSGLQGTISQGIPPHLPQYIHQYPQPPLPHQPYYAPYFPYQSVQPHLANQLQGIPQQEELSFHGKDSNEEYYMLNQQQQYRSKDIGKRDNGQQKDRNNSSANKNISTNNNACDISSSESLQPPNVNSKIQSSNQQMLQQNQKKQQPIQQAPIQYKQFINQGPIQLQPPNSSQFHQQNQFSMGYDMANYMNQQGYALQMAQRGYPYVPQTIQTANGPCLIYGNQFPENQLSTEKDTKLGGLEYSSLSGGLDQQNAAQENKISKAQEILLYAMQVGQTENFDKIMQVNEQKEKHKKPDTSKPTDVECTKNLLRNLNQTMLRFLQRSKISKNMMAQYFQDYENGDEEIEKFKKWALGQKMDNFQQCRNLWIYNESTPNYEYLKLFREIQFEFFSNSSCPAIFYSKVRNQESKRTHLKYISSFLEGIVYPNSFTCFKKSSKLKEQEKEIQLRKQNNFSDQMSSPMEKSNLQHENRAIKYNQTNEIEKEEYIESLPEVEEDEKLLSGEGEKEIEKTIEIQSLKQYTIKDKSFQENIGQYDKTIEIKQP</sequence>
<feature type="compositionally biased region" description="Basic and acidic residues" evidence="2">
    <location>
        <begin position="658"/>
        <end position="671"/>
    </location>
</feature>
<feature type="compositionally biased region" description="Polar residues" evidence="2">
    <location>
        <begin position="809"/>
        <end position="849"/>
    </location>
</feature>
<feature type="region of interest" description="Disordered" evidence="2">
    <location>
        <begin position="809"/>
        <end position="913"/>
    </location>
</feature>
<feature type="region of interest" description="Disordered" evidence="2">
    <location>
        <begin position="524"/>
        <end position="546"/>
    </location>
</feature>
<feature type="compositionally biased region" description="Polar residues" evidence="2">
    <location>
        <begin position="1026"/>
        <end position="1035"/>
    </location>
</feature>
<name>I7MDR2_TETTS</name>
<gene>
    <name evidence="3" type="ORF">TTHERM_00141020</name>
</gene>
<dbReference type="InParanoid" id="I7MDR2"/>
<evidence type="ECO:0000313" key="3">
    <source>
        <dbReference type="EMBL" id="EAR90794.2"/>
    </source>
</evidence>
<proteinExistence type="predicted"/>